<gene>
    <name evidence="2" type="ORF">DFA_10513</name>
</gene>
<dbReference type="RefSeq" id="XP_004354413.1">
    <property type="nucleotide sequence ID" value="XM_004354361.1"/>
</dbReference>
<dbReference type="EMBL" id="GL883026">
    <property type="protein sequence ID" value="EGG15671.1"/>
    <property type="molecule type" value="Genomic_DNA"/>
</dbReference>
<dbReference type="Proteomes" id="UP000007797">
    <property type="component" value="Unassembled WGS sequence"/>
</dbReference>
<organism evidence="2 3">
    <name type="scientific">Cavenderia fasciculata</name>
    <name type="common">Slime mold</name>
    <name type="synonym">Dictyostelium fasciculatum</name>
    <dbReference type="NCBI Taxonomy" id="261658"/>
    <lineage>
        <taxon>Eukaryota</taxon>
        <taxon>Amoebozoa</taxon>
        <taxon>Evosea</taxon>
        <taxon>Eumycetozoa</taxon>
        <taxon>Dictyostelia</taxon>
        <taxon>Acytosteliales</taxon>
        <taxon>Cavenderiaceae</taxon>
        <taxon>Cavenderia</taxon>
    </lineage>
</organism>
<evidence type="ECO:0000256" key="1">
    <source>
        <dbReference type="SAM" id="MobiDB-lite"/>
    </source>
</evidence>
<proteinExistence type="predicted"/>
<name>F4QAF2_CACFS</name>
<dbReference type="GeneID" id="14867640"/>
<sequence length="123" mass="13384">MELRGGLSKSKESCKSEVQRESNGAALVPPNSITPQQQTTTNFSTPINQSSTRPSNGAALVPSNSTTPQQQHRPIKYQITGCIIGNANLLTNRLISQKYLYRSNQPIHFLSNALNGQPPANHT</sequence>
<evidence type="ECO:0000313" key="2">
    <source>
        <dbReference type="EMBL" id="EGG15671.1"/>
    </source>
</evidence>
<accession>F4QAF2</accession>
<dbReference type="AlphaFoldDB" id="F4QAF2"/>
<feature type="compositionally biased region" description="Basic and acidic residues" evidence="1">
    <location>
        <begin position="1"/>
        <end position="20"/>
    </location>
</feature>
<dbReference type="KEGG" id="dfa:DFA_10513"/>
<feature type="region of interest" description="Disordered" evidence="1">
    <location>
        <begin position="1"/>
        <end position="73"/>
    </location>
</feature>
<reference evidence="3" key="1">
    <citation type="journal article" date="2011" name="Genome Res.">
        <title>Phylogeny-wide analysis of social amoeba genomes highlights ancient origins for complex intercellular communication.</title>
        <authorList>
            <person name="Heidel A.J."/>
            <person name="Lawal H.M."/>
            <person name="Felder M."/>
            <person name="Schilde C."/>
            <person name="Helps N.R."/>
            <person name="Tunggal B."/>
            <person name="Rivero F."/>
            <person name="John U."/>
            <person name="Schleicher M."/>
            <person name="Eichinger L."/>
            <person name="Platzer M."/>
            <person name="Noegel A.A."/>
            <person name="Schaap P."/>
            <person name="Gloeckner G."/>
        </authorList>
    </citation>
    <scope>NUCLEOTIDE SEQUENCE [LARGE SCALE GENOMIC DNA]</scope>
    <source>
        <strain evidence="3">SH3</strain>
    </source>
</reference>
<evidence type="ECO:0000313" key="3">
    <source>
        <dbReference type="Proteomes" id="UP000007797"/>
    </source>
</evidence>
<feature type="compositionally biased region" description="Polar residues" evidence="1">
    <location>
        <begin position="62"/>
        <end position="72"/>
    </location>
</feature>
<protein>
    <submittedName>
        <fullName evidence="2">Uncharacterized protein</fullName>
    </submittedName>
</protein>
<feature type="compositionally biased region" description="Polar residues" evidence="1">
    <location>
        <begin position="31"/>
        <end position="55"/>
    </location>
</feature>
<keyword evidence="3" id="KW-1185">Reference proteome</keyword>